<evidence type="ECO:0000313" key="9">
    <source>
        <dbReference type="EMBL" id="CAI3989319.1"/>
    </source>
</evidence>
<dbReference type="SUPFAM" id="SSF103473">
    <property type="entry name" value="MFS general substrate transporter"/>
    <property type="match status" value="1"/>
</dbReference>
<dbReference type="InterPro" id="IPR005829">
    <property type="entry name" value="Sugar_transporter_CS"/>
</dbReference>
<dbReference type="PANTHER" id="PTHR23502:SF132">
    <property type="entry name" value="POLYAMINE TRANSPORTER 2-RELATED"/>
    <property type="match status" value="1"/>
</dbReference>
<feature type="transmembrane region" description="Helical" evidence="6">
    <location>
        <begin position="272"/>
        <end position="297"/>
    </location>
</feature>
<evidence type="ECO:0000256" key="7">
    <source>
        <dbReference type="SAM" id="SignalP"/>
    </source>
</evidence>
<dbReference type="GO" id="GO:0042908">
    <property type="term" value="P:xenobiotic transport"/>
    <property type="evidence" value="ECO:0007669"/>
    <property type="project" value="UniProtKB-ARBA"/>
</dbReference>
<dbReference type="InterPro" id="IPR036259">
    <property type="entry name" value="MFS_trans_sf"/>
</dbReference>
<feature type="transmembrane region" description="Helical" evidence="6">
    <location>
        <begin position="501"/>
        <end position="523"/>
    </location>
</feature>
<feature type="transmembrane region" description="Helical" evidence="6">
    <location>
        <begin position="382"/>
        <end position="400"/>
    </location>
</feature>
<evidence type="ECO:0000256" key="2">
    <source>
        <dbReference type="ARBA" id="ARBA00022448"/>
    </source>
</evidence>
<evidence type="ECO:0000256" key="5">
    <source>
        <dbReference type="ARBA" id="ARBA00023136"/>
    </source>
</evidence>
<evidence type="ECO:0000313" key="10">
    <source>
        <dbReference type="EMBL" id="CAL4776631.1"/>
    </source>
</evidence>
<dbReference type="InterPro" id="IPR011701">
    <property type="entry name" value="MFS"/>
</dbReference>
<feature type="transmembrane region" description="Helical" evidence="6">
    <location>
        <begin position="303"/>
        <end position="319"/>
    </location>
</feature>
<keyword evidence="7" id="KW-0732">Signal</keyword>
<keyword evidence="4 6" id="KW-1133">Transmembrane helix</keyword>
<feature type="transmembrane region" description="Helical" evidence="6">
    <location>
        <begin position="437"/>
        <end position="460"/>
    </location>
</feature>
<feature type="transmembrane region" description="Helical" evidence="6">
    <location>
        <begin position="144"/>
        <end position="164"/>
    </location>
</feature>
<evidence type="ECO:0000313" key="11">
    <source>
        <dbReference type="Proteomes" id="UP001152797"/>
    </source>
</evidence>
<protein>
    <submittedName>
        <fullName evidence="10">Multidrug resistance protein MdtL</fullName>
    </submittedName>
</protein>
<comment type="caution">
    <text evidence="9">The sequence shown here is derived from an EMBL/GenBank/DDBJ whole genome shotgun (WGS) entry which is preliminary data.</text>
</comment>
<evidence type="ECO:0000256" key="6">
    <source>
        <dbReference type="SAM" id="Phobius"/>
    </source>
</evidence>
<reference evidence="10 11" key="2">
    <citation type="submission" date="2024-05" db="EMBL/GenBank/DDBJ databases">
        <authorList>
            <person name="Chen Y."/>
            <person name="Shah S."/>
            <person name="Dougan E. K."/>
            <person name="Thang M."/>
            <person name="Chan C."/>
        </authorList>
    </citation>
    <scope>NUCLEOTIDE SEQUENCE [LARGE SCALE GENOMIC DNA]</scope>
</reference>
<dbReference type="InterPro" id="IPR020846">
    <property type="entry name" value="MFS_dom"/>
</dbReference>
<dbReference type="EMBL" id="CAMXCT030001357">
    <property type="protein sequence ID" value="CAL4776631.1"/>
    <property type="molecule type" value="Genomic_DNA"/>
</dbReference>
<dbReference type="EMBL" id="CAMXCT020001357">
    <property type="protein sequence ID" value="CAL1142694.1"/>
    <property type="molecule type" value="Genomic_DNA"/>
</dbReference>
<feature type="transmembrane region" description="Helical" evidence="6">
    <location>
        <begin position="111"/>
        <end position="132"/>
    </location>
</feature>
<dbReference type="GO" id="GO:0005886">
    <property type="term" value="C:plasma membrane"/>
    <property type="evidence" value="ECO:0007669"/>
    <property type="project" value="TreeGrafter"/>
</dbReference>
<feature type="chain" id="PRO_5043270369" evidence="7">
    <location>
        <begin position="36"/>
        <end position="551"/>
    </location>
</feature>
<feature type="transmembrane region" description="Helical" evidence="6">
    <location>
        <begin position="340"/>
        <end position="362"/>
    </location>
</feature>
<dbReference type="PROSITE" id="PS50850">
    <property type="entry name" value="MFS"/>
    <property type="match status" value="1"/>
</dbReference>
<dbReference type="PROSITE" id="PS00216">
    <property type="entry name" value="SUGAR_TRANSPORT_1"/>
    <property type="match status" value="1"/>
</dbReference>
<proteinExistence type="predicted"/>
<dbReference type="OrthoDB" id="419174at2759"/>
<dbReference type="EMBL" id="CAMXCT010001357">
    <property type="protein sequence ID" value="CAI3989319.1"/>
    <property type="molecule type" value="Genomic_DNA"/>
</dbReference>
<gene>
    <name evidence="9" type="ORF">C1SCF055_LOCUS16404</name>
</gene>
<accession>A0A9P1CCX6</accession>
<dbReference type="Proteomes" id="UP001152797">
    <property type="component" value="Unassembled WGS sequence"/>
</dbReference>
<organism evidence="9">
    <name type="scientific">Cladocopium goreaui</name>
    <dbReference type="NCBI Taxonomy" id="2562237"/>
    <lineage>
        <taxon>Eukaryota</taxon>
        <taxon>Sar</taxon>
        <taxon>Alveolata</taxon>
        <taxon>Dinophyceae</taxon>
        <taxon>Suessiales</taxon>
        <taxon>Symbiodiniaceae</taxon>
        <taxon>Cladocopium</taxon>
    </lineage>
</organism>
<evidence type="ECO:0000256" key="3">
    <source>
        <dbReference type="ARBA" id="ARBA00022692"/>
    </source>
</evidence>
<name>A0A9P1CCX6_9DINO</name>
<reference evidence="9" key="1">
    <citation type="submission" date="2022-10" db="EMBL/GenBank/DDBJ databases">
        <authorList>
            <person name="Chen Y."/>
            <person name="Dougan E. K."/>
            <person name="Chan C."/>
            <person name="Rhodes N."/>
            <person name="Thang M."/>
        </authorList>
    </citation>
    <scope>NUCLEOTIDE SEQUENCE</scope>
</reference>
<comment type="subcellular location">
    <subcellularLocation>
        <location evidence="1">Membrane</location>
        <topology evidence="1">Multi-pass membrane protein</topology>
    </subcellularLocation>
</comment>
<keyword evidence="2" id="KW-0813">Transport</keyword>
<sequence>MGPYSRASSKSASFPRLKHFGHFWIFFIIVGSAHGTEDMATDDTVGETWDIDVWDPKNFLQTAPHLAQQAATQDAPTADKSKSMNQFEVFSRPRSKTHAMPRILEQLSKCLVALTYTGFSMLCADLCLIGLQSKQPQDPRVKEGCSNSWWVFMGLIYALVYFSTDQYVPSLPQMEKDLGGSQSLMSGTVQMNLFVKATFGLLAAGLSDRIGRRPVVLFCTFLLSLASFCCACANQIEWFILARVLQGMGESIEPVVFAMARDHYPEERVRIIAALQMIAFVGIAVAPLFGGVCAHFLDWRSSFFSLALIWMLVGFYACANMMECCPDGPRESYFKDVQRILNPHLICLLLSESFIMGAYFIFNANSSYLVEVSFGQSELSSSMGMFGFAVFCGLGTWFLDQVPMSVLSRGRWASGLLAISGIMSLFLTAYFPNDFWAYLVGSFVQGSMMIASLVAANVLFFEPLEDCAGMAASFEILAQSVLPSFFSAFATQSMIHFREPVVGLTLPQASCCMAAGALFWLGISFPPRPRPFLHLPLLLQDSEQCFGCSLR</sequence>
<feature type="transmembrane region" description="Helical" evidence="6">
    <location>
        <begin position="412"/>
        <end position="431"/>
    </location>
</feature>
<dbReference type="GO" id="GO:0022857">
    <property type="term" value="F:transmembrane transporter activity"/>
    <property type="evidence" value="ECO:0007669"/>
    <property type="project" value="InterPro"/>
</dbReference>
<keyword evidence="3 6" id="KW-0812">Transmembrane</keyword>
<feature type="domain" description="Major facilitator superfamily (MFS) profile" evidence="8">
    <location>
        <begin position="149"/>
        <end position="528"/>
    </location>
</feature>
<feature type="signal peptide" evidence="7">
    <location>
        <begin position="1"/>
        <end position="35"/>
    </location>
</feature>
<dbReference type="PANTHER" id="PTHR23502">
    <property type="entry name" value="MAJOR FACILITATOR SUPERFAMILY"/>
    <property type="match status" value="1"/>
</dbReference>
<evidence type="ECO:0000256" key="4">
    <source>
        <dbReference type="ARBA" id="ARBA00022989"/>
    </source>
</evidence>
<evidence type="ECO:0000259" key="8">
    <source>
        <dbReference type="PROSITE" id="PS50850"/>
    </source>
</evidence>
<keyword evidence="11" id="KW-1185">Reference proteome</keyword>
<dbReference type="AlphaFoldDB" id="A0A9P1CCX6"/>
<dbReference type="Pfam" id="PF07690">
    <property type="entry name" value="MFS_1"/>
    <property type="match status" value="1"/>
</dbReference>
<dbReference type="Gene3D" id="1.20.1720.10">
    <property type="entry name" value="Multidrug resistance protein D"/>
    <property type="match status" value="1"/>
</dbReference>
<dbReference type="GO" id="GO:0140115">
    <property type="term" value="P:export across plasma membrane"/>
    <property type="evidence" value="ECO:0007669"/>
    <property type="project" value="UniProtKB-ARBA"/>
</dbReference>
<keyword evidence="5 6" id="KW-0472">Membrane</keyword>
<evidence type="ECO:0000256" key="1">
    <source>
        <dbReference type="ARBA" id="ARBA00004141"/>
    </source>
</evidence>